<organism evidence="3 4">
    <name type="scientific">Psychrobacter frigidicola</name>
    <dbReference type="NCBI Taxonomy" id="45611"/>
    <lineage>
        <taxon>Bacteria</taxon>
        <taxon>Pseudomonadati</taxon>
        <taxon>Pseudomonadota</taxon>
        <taxon>Gammaproteobacteria</taxon>
        <taxon>Moraxellales</taxon>
        <taxon>Moraxellaceae</taxon>
        <taxon>Psychrobacter</taxon>
    </lineage>
</organism>
<evidence type="ECO:0000313" key="3">
    <source>
        <dbReference type="EMBL" id="TXD97786.1"/>
    </source>
</evidence>
<keyword evidence="4" id="KW-1185">Reference proteome</keyword>
<name>A0A5C7A7V2_9GAMM</name>
<feature type="chain" id="PRO_5023025251" description="Spore coat protein U/FanG domain-containing protein" evidence="1">
    <location>
        <begin position="27"/>
        <end position="167"/>
    </location>
</feature>
<evidence type="ECO:0000259" key="2">
    <source>
        <dbReference type="Pfam" id="PF05229"/>
    </source>
</evidence>
<dbReference type="PANTHER" id="PTHR37089">
    <property type="entry name" value="PROTEIN U-RELATED"/>
    <property type="match status" value="1"/>
</dbReference>
<protein>
    <recommendedName>
        <fullName evidence="2">Spore coat protein U/FanG domain-containing protein</fullName>
    </recommendedName>
</protein>
<dbReference type="AlphaFoldDB" id="A0A5C7A7V2"/>
<gene>
    <name evidence="3" type="ORF">ES754_02085</name>
</gene>
<feature type="domain" description="Spore coat protein U/FanG" evidence="2">
    <location>
        <begin position="31"/>
        <end position="163"/>
    </location>
</feature>
<dbReference type="Proteomes" id="UP000321903">
    <property type="component" value="Unassembled WGS sequence"/>
</dbReference>
<dbReference type="InterPro" id="IPR053167">
    <property type="entry name" value="Spore_coat_component"/>
</dbReference>
<dbReference type="RefSeq" id="WP_147221617.1">
    <property type="nucleotide sequence ID" value="NZ_CAJGYY010000001.1"/>
</dbReference>
<comment type="caution">
    <text evidence="3">The sequence shown here is derived from an EMBL/GenBank/DDBJ whole genome shotgun (WGS) entry which is preliminary data.</text>
</comment>
<dbReference type="Pfam" id="PF05229">
    <property type="entry name" value="SCPU"/>
    <property type="match status" value="1"/>
</dbReference>
<keyword evidence="1" id="KW-0732">Signal</keyword>
<feature type="signal peptide" evidence="1">
    <location>
        <begin position="1"/>
        <end position="26"/>
    </location>
</feature>
<dbReference type="SMART" id="SM00972">
    <property type="entry name" value="SCPU"/>
    <property type="match status" value="1"/>
</dbReference>
<dbReference type="PANTHER" id="PTHR37089:SF4">
    <property type="entry name" value="EXPORTED PROTEIN"/>
    <property type="match status" value="1"/>
</dbReference>
<accession>A0A5C7A7V2</accession>
<sequence length="167" mass="16648">MTFNKNLLTATLLTFGGFAAMSGANAAVEDTFGITLAVETACNIATGATADIDLGTVNDGSIKTATTSIEVLCSLGTPYQLALTPSSDSDVGIGALQVAGAGTSIDYQLTQTVGSAVWGNIVGTNTLDEIGDGVLAGESHSVTATTTSATDVAPGAYTDTVTVNLTF</sequence>
<evidence type="ECO:0000256" key="1">
    <source>
        <dbReference type="SAM" id="SignalP"/>
    </source>
</evidence>
<reference evidence="3 4" key="1">
    <citation type="submission" date="2019-08" db="EMBL/GenBank/DDBJ databases">
        <title>Genome sequence of Psychrobacter frigidicola ACAM304 (type strain).</title>
        <authorList>
            <person name="Bowman J.P."/>
        </authorList>
    </citation>
    <scope>NUCLEOTIDE SEQUENCE [LARGE SCALE GENOMIC DNA]</scope>
    <source>
        <strain evidence="3 4">ACAM 304</strain>
    </source>
</reference>
<dbReference type="EMBL" id="VORZ01000001">
    <property type="protein sequence ID" value="TXD97786.1"/>
    <property type="molecule type" value="Genomic_DNA"/>
</dbReference>
<dbReference type="OrthoDB" id="8588792at2"/>
<evidence type="ECO:0000313" key="4">
    <source>
        <dbReference type="Proteomes" id="UP000321903"/>
    </source>
</evidence>
<dbReference type="InterPro" id="IPR007893">
    <property type="entry name" value="Spore_coat_U/FanG"/>
</dbReference>
<proteinExistence type="predicted"/>